<feature type="transmembrane region" description="Helical" evidence="2">
    <location>
        <begin position="140"/>
        <end position="158"/>
    </location>
</feature>
<feature type="transmembrane region" description="Helical" evidence="2">
    <location>
        <begin position="240"/>
        <end position="261"/>
    </location>
</feature>
<evidence type="ECO:0000256" key="2">
    <source>
        <dbReference type="SAM" id="Phobius"/>
    </source>
</evidence>
<name>A0A231HFS6_9NOCA</name>
<dbReference type="EMBL" id="NGAF01000001">
    <property type="protein sequence ID" value="OXR47557.1"/>
    <property type="molecule type" value="Genomic_DNA"/>
</dbReference>
<feature type="transmembrane region" description="Helical" evidence="2">
    <location>
        <begin position="170"/>
        <end position="188"/>
    </location>
</feature>
<dbReference type="Proteomes" id="UP000215506">
    <property type="component" value="Unassembled WGS sequence"/>
</dbReference>
<organism evidence="4 5">
    <name type="scientific">Nocardia cerradoensis</name>
    <dbReference type="NCBI Taxonomy" id="85688"/>
    <lineage>
        <taxon>Bacteria</taxon>
        <taxon>Bacillati</taxon>
        <taxon>Actinomycetota</taxon>
        <taxon>Actinomycetes</taxon>
        <taxon>Mycobacteriales</taxon>
        <taxon>Nocardiaceae</taxon>
        <taxon>Nocardia</taxon>
    </lineage>
</organism>
<gene>
    <name evidence="4" type="ORF">B7C42_00682</name>
</gene>
<feature type="domain" description="Acyltransferase 3" evidence="3">
    <location>
        <begin position="16"/>
        <end position="343"/>
    </location>
</feature>
<keyword evidence="2" id="KW-0812">Transmembrane</keyword>
<feature type="region of interest" description="Disordered" evidence="1">
    <location>
        <begin position="437"/>
        <end position="470"/>
    </location>
</feature>
<dbReference type="GO" id="GO:0009103">
    <property type="term" value="P:lipopolysaccharide biosynthetic process"/>
    <property type="evidence" value="ECO:0007669"/>
    <property type="project" value="TreeGrafter"/>
</dbReference>
<feature type="transmembrane region" description="Helical" evidence="2">
    <location>
        <begin position="21"/>
        <end position="39"/>
    </location>
</feature>
<feature type="transmembrane region" description="Helical" evidence="2">
    <location>
        <begin position="297"/>
        <end position="319"/>
    </location>
</feature>
<feature type="transmembrane region" description="Helical" evidence="2">
    <location>
        <begin position="331"/>
        <end position="355"/>
    </location>
</feature>
<dbReference type="RefSeq" id="WP_223273206.1">
    <property type="nucleotide sequence ID" value="NZ_NGAF01000001.1"/>
</dbReference>
<dbReference type="GO" id="GO:0016747">
    <property type="term" value="F:acyltransferase activity, transferring groups other than amino-acyl groups"/>
    <property type="evidence" value="ECO:0007669"/>
    <property type="project" value="InterPro"/>
</dbReference>
<dbReference type="AlphaFoldDB" id="A0A231HFS6"/>
<dbReference type="InterPro" id="IPR002656">
    <property type="entry name" value="Acyl_transf_3_dom"/>
</dbReference>
<evidence type="ECO:0000259" key="3">
    <source>
        <dbReference type="Pfam" id="PF01757"/>
    </source>
</evidence>
<comment type="caution">
    <text evidence="4">The sequence shown here is derived from an EMBL/GenBank/DDBJ whole genome shotgun (WGS) entry which is preliminary data.</text>
</comment>
<keyword evidence="5" id="KW-1185">Reference proteome</keyword>
<feature type="transmembrane region" description="Helical" evidence="2">
    <location>
        <begin position="54"/>
        <end position="75"/>
    </location>
</feature>
<keyword evidence="2" id="KW-0472">Membrane</keyword>
<accession>A0A231HFS6</accession>
<evidence type="ECO:0000313" key="4">
    <source>
        <dbReference type="EMBL" id="OXR47557.1"/>
    </source>
</evidence>
<protein>
    <recommendedName>
        <fullName evidence="3">Acyltransferase 3 domain-containing protein</fullName>
    </recommendedName>
</protein>
<reference evidence="4 5" key="1">
    <citation type="submission" date="2017-07" db="EMBL/GenBank/DDBJ databases">
        <title>First draft Genome Sequence of Nocardia cerradoensis isolated from human infection.</title>
        <authorList>
            <person name="Carrasco G."/>
        </authorList>
    </citation>
    <scope>NUCLEOTIDE SEQUENCE [LARGE SCALE GENOMIC DNA]</scope>
    <source>
        <strain evidence="4 5">CNM20130759</strain>
    </source>
</reference>
<dbReference type="InterPro" id="IPR050879">
    <property type="entry name" value="Acyltransferase_3"/>
</dbReference>
<dbReference type="GO" id="GO:0016020">
    <property type="term" value="C:membrane"/>
    <property type="evidence" value="ECO:0007669"/>
    <property type="project" value="TreeGrafter"/>
</dbReference>
<keyword evidence="2" id="KW-1133">Transmembrane helix</keyword>
<feature type="transmembrane region" description="Helical" evidence="2">
    <location>
        <begin position="267"/>
        <end position="285"/>
    </location>
</feature>
<dbReference type="PANTHER" id="PTHR23028">
    <property type="entry name" value="ACETYLTRANSFERASE"/>
    <property type="match status" value="1"/>
</dbReference>
<feature type="transmembrane region" description="Helical" evidence="2">
    <location>
        <begin position="96"/>
        <end position="120"/>
    </location>
</feature>
<proteinExistence type="predicted"/>
<evidence type="ECO:0000313" key="5">
    <source>
        <dbReference type="Proteomes" id="UP000215506"/>
    </source>
</evidence>
<evidence type="ECO:0000256" key="1">
    <source>
        <dbReference type="SAM" id="MobiDB-lite"/>
    </source>
</evidence>
<dbReference type="Pfam" id="PF01757">
    <property type="entry name" value="Acyl_transf_3"/>
    <property type="match status" value="1"/>
</dbReference>
<dbReference type="PANTHER" id="PTHR23028:SF53">
    <property type="entry name" value="ACYL_TRANSF_3 DOMAIN-CONTAINING PROTEIN"/>
    <property type="match status" value="1"/>
</dbReference>
<feature type="transmembrane region" description="Helical" evidence="2">
    <location>
        <begin position="208"/>
        <end position="233"/>
    </location>
</feature>
<sequence>MTDTSQPTKVPRLPTLTGMRFAAALLVFCTHVSLEGFFADAGAADTASFLVKRAGWTGVGFFFVLSGFVLAWSARPGDTTVGFWRRRAVKIYPNHVLTWAIAFALLLWTGKTVTAGVAIPNLLLVHTWLPIVQNFASMNTVAWSLCCEAFFYLLFPWLLAAVNRIRAERLWAATIAVIAVIVVLPLIAQLLPDRPRVPFAPDVPVYQFWFVYLFPPVRTLDFLLGILLAKLLLSGRRAPLSLAPATGLAVLGYVGLLYAPYLFALDAVTIVPIALLILAGARADVRGTPSLWRARFVVWLGDISFAFYMIHELVLHYRVRLFGIQAAWSTPVALAVVLGLLVVDVLLAWGLYSAVESPIVRRWSRPRRRESSLPAVSTATLTSLAGVAADTGRSADAAGARGGAAAPSIAVLDSPAAVSDSPVAEIDSPPAVVDSPVAVLDSPAVPDSPAAVLDPPAAVRESPAVDGVER</sequence>